<dbReference type="PROSITE" id="PS50090">
    <property type="entry name" value="MYB_LIKE"/>
    <property type="match status" value="2"/>
</dbReference>
<dbReference type="EMBL" id="KZ858949">
    <property type="protein sequence ID" value="RDW28813.1"/>
    <property type="molecule type" value="Genomic_DNA"/>
</dbReference>
<feature type="domain" description="Myb-like" evidence="3">
    <location>
        <begin position="234"/>
        <end position="288"/>
    </location>
</feature>
<evidence type="ECO:0000259" key="3">
    <source>
        <dbReference type="PROSITE" id="PS50090"/>
    </source>
</evidence>
<dbReference type="VEuPathDB" id="FungiDB:YALI1_D13686g"/>
<protein>
    <submittedName>
        <fullName evidence="5">Uncharacterized protein</fullName>
    </submittedName>
</protein>
<feature type="domain" description="Myb-like" evidence="3">
    <location>
        <begin position="147"/>
        <end position="202"/>
    </location>
</feature>
<dbReference type="CDD" id="cd11660">
    <property type="entry name" value="SANT_TRF"/>
    <property type="match status" value="2"/>
</dbReference>
<dbReference type="GeneID" id="2910717"/>
<feature type="compositionally biased region" description="Basic and acidic residues" evidence="2">
    <location>
        <begin position="20"/>
        <end position="40"/>
    </location>
</feature>
<feature type="domain" description="HTH myb-type" evidence="4">
    <location>
        <begin position="147"/>
        <end position="206"/>
    </location>
</feature>
<dbReference type="SMART" id="SM00717">
    <property type="entry name" value="SANT"/>
    <property type="match status" value="2"/>
</dbReference>
<dbReference type="AlphaFoldDB" id="A0A1D8NE43"/>
<dbReference type="Gene3D" id="1.10.10.60">
    <property type="entry name" value="Homeodomain-like"/>
    <property type="match status" value="2"/>
</dbReference>
<feature type="region of interest" description="Disordered" evidence="2">
    <location>
        <begin position="368"/>
        <end position="389"/>
    </location>
</feature>
<dbReference type="KEGG" id="yli:2910717"/>
<dbReference type="InterPro" id="IPR052450">
    <property type="entry name" value="TRBD-Containing_Protein"/>
</dbReference>
<dbReference type="PROSITE" id="PS51294">
    <property type="entry name" value="HTH_MYB"/>
    <property type="match status" value="1"/>
</dbReference>
<dbReference type="Pfam" id="PF00249">
    <property type="entry name" value="Myb_DNA-binding"/>
    <property type="match status" value="2"/>
</dbReference>
<dbReference type="eggNOG" id="ENOG502S225">
    <property type="taxonomic scope" value="Eukaryota"/>
</dbReference>
<dbReference type="InterPro" id="IPR017930">
    <property type="entry name" value="Myb_dom"/>
</dbReference>
<evidence type="ECO:0000256" key="2">
    <source>
        <dbReference type="SAM" id="MobiDB-lite"/>
    </source>
</evidence>
<evidence type="ECO:0000313" key="8">
    <source>
        <dbReference type="Proteomes" id="UP000256601"/>
    </source>
</evidence>
<reference evidence="5 7" key="1">
    <citation type="journal article" date="2016" name="PLoS ONE">
        <title>Sequence Assembly of Yarrowia lipolytica Strain W29/CLIB89 Shows Transposable Element Diversity.</title>
        <authorList>
            <person name="Magnan C."/>
            <person name="Yu J."/>
            <person name="Chang I."/>
            <person name="Jahn E."/>
            <person name="Kanomata Y."/>
            <person name="Wu J."/>
            <person name="Zeller M."/>
            <person name="Oakes M."/>
            <person name="Baldi P."/>
            <person name="Sandmeyer S."/>
        </authorList>
    </citation>
    <scope>NUCLEOTIDE SEQUENCE [LARGE SCALE GENOMIC DNA]</scope>
    <source>
        <strain evidence="5">CLIB89</strain>
        <strain evidence="7">CLIB89(W29)</strain>
    </source>
</reference>
<sequence>MSHFGDHVGIDPAIMKQYSEHHNGSHDNDDKDKEDKEKQNTEAVAAAAVQLDASLLASGILDDFEKAKKEEEEANGNNNASNDQQNASDRHVGDMLEQHSQQHQQSQEHDTSYINTYIEDKVPLTSVLIPGDRRVSDREASDRIAATTRRVRLRWTQEETADLMEGCKVHGVGNWKKILTDPRFRFNNRTAVDLKDRFRTCFPEDYRRLYPNARSRKFGKKTNVMAVNDDLVKVNRKERRVFTPEEDERLLNGFMKHGPSWSNIQRDNELGLFERRSTDLRDRFRNAFPLEYAAAGFKARGPKRRPVVEATHGNTLQTIFSASDGSEMSPRKYHRVQEQMDRQPVMRVHPQAPMDQGVDRDHMTQQFTQELQPQAHSRKQQGGDGLKEEVFAAAQNQSYNNYYYQK</sequence>
<dbReference type="Proteomes" id="UP000182444">
    <property type="component" value="Chromosome 1D"/>
</dbReference>
<dbReference type="Proteomes" id="UP000256601">
    <property type="component" value="Unassembled WGS sequence"/>
</dbReference>
<gene>
    <name evidence="6" type="ORF">B0I71DRAFT_156447</name>
    <name evidence="5" type="ORF">YALI1_D13686g</name>
</gene>
<dbReference type="PANTHER" id="PTHR46734:SF1">
    <property type="entry name" value="TELOMERIC REPEAT-BINDING FACTOR 1"/>
    <property type="match status" value="1"/>
</dbReference>
<dbReference type="VEuPathDB" id="FungiDB:YALI0_D10923g"/>
<dbReference type="PANTHER" id="PTHR46734">
    <property type="entry name" value="TELOMERIC REPEAT-BINDING FACTOR 1 TERF1"/>
    <property type="match status" value="1"/>
</dbReference>
<feature type="region of interest" description="Disordered" evidence="2">
    <location>
        <begin position="20"/>
        <end position="46"/>
    </location>
</feature>
<dbReference type="InterPro" id="IPR001005">
    <property type="entry name" value="SANT/Myb"/>
</dbReference>
<proteinExistence type="predicted"/>
<dbReference type="RefSeq" id="XP_502676.1">
    <property type="nucleotide sequence ID" value="XM_502676.1"/>
</dbReference>
<evidence type="ECO:0000313" key="6">
    <source>
        <dbReference type="EMBL" id="RDW28813.1"/>
    </source>
</evidence>
<reference evidence="6 8" key="2">
    <citation type="submission" date="2018-07" db="EMBL/GenBank/DDBJ databases">
        <title>Draft Genome Assemblies for Five Robust Yarrowia lipolytica Strains Exhibiting High Lipid Production and Pentose Sugar Utilization and Sugar Alcohol Secretion from Undetoxified Lignocellulosic Biomass Hydrolysates.</title>
        <authorList>
            <consortium name="DOE Joint Genome Institute"/>
            <person name="Walker C."/>
            <person name="Ryu S."/>
            <person name="Na H."/>
            <person name="Zane M."/>
            <person name="LaButti K."/>
            <person name="Lipzen A."/>
            <person name="Haridas S."/>
            <person name="Barry K."/>
            <person name="Grigoriev I.V."/>
            <person name="Quarterman J."/>
            <person name="Slininger P."/>
            <person name="Dien B."/>
            <person name="Trinh C.T."/>
        </authorList>
    </citation>
    <scope>NUCLEOTIDE SEQUENCE [LARGE SCALE GENOMIC DNA]</scope>
    <source>
        <strain evidence="6 8">YB392</strain>
    </source>
</reference>
<dbReference type="InterPro" id="IPR009057">
    <property type="entry name" value="Homeodomain-like_sf"/>
</dbReference>
<evidence type="ECO:0000259" key="4">
    <source>
        <dbReference type="PROSITE" id="PS51294"/>
    </source>
</evidence>
<dbReference type="OrthoDB" id="608866at2759"/>
<dbReference type="EMBL" id="CP017556">
    <property type="protein sequence ID" value="AOW03900.1"/>
    <property type="molecule type" value="Genomic_DNA"/>
</dbReference>
<evidence type="ECO:0000313" key="5">
    <source>
        <dbReference type="EMBL" id="AOW03900.1"/>
    </source>
</evidence>
<dbReference type="SUPFAM" id="SSF46689">
    <property type="entry name" value="Homeodomain-like"/>
    <property type="match status" value="2"/>
</dbReference>
<organism evidence="5 7">
    <name type="scientific">Yarrowia lipolytica</name>
    <name type="common">Candida lipolytica</name>
    <dbReference type="NCBI Taxonomy" id="4952"/>
    <lineage>
        <taxon>Eukaryota</taxon>
        <taxon>Fungi</taxon>
        <taxon>Dikarya</taxon>
        <taxon>Ascomycota</taxon>
        <taxon>Saccharomycotina</taxon>
        <taxon>Dipodascomycetes</taxon>
        <taxon>Dipodascales</taxon>
        <taxon>Dipodascales incertae sedis</taxon>
        <taxon>Yarrowia</taxon>
    </lineage>
</organism>
<name>A0A1D8NE43_YARLL</name>
<evidence type="ECO:0000313" key="7">
    <source>
        <dbReference type="Proteomes" id="UP000182444"/>
    </source>
</evidence>
<keyword evidence="1" id="KW-0539">Nucleus</keyword>
<evidence type="ECO:0000256" key="1">
    <source>
        <dbReference type="ARBA" id="ARBA00023242"/>
    </source>
</evidence>
<accession>A0A1D8NE43</accession>